<dbReference type="GO" id="GO:0000724">
    <property type="term" value="P:double-strand break repair via homologous recombination"/>
    <property type="evidence" value="ECO:0007669"/>
    <property type="project" value="TreeGrafter"/>
</dbReference>
<dbReference type="PANTHER" id="PTHR15114:SF1">
    <property type="entry name" value="REPLICATION PROTEIN A 14 KDA SUBUNIT"/>
    <property type="match status" value="1"/>
</dbReference>
<dbReference type="PANTHER" id="PTHR15114">
    <property type="entry name" value="REPLICATION PROTEIN A3"/>
    <property type="match status" value="1"/>
</dbReference>
<comment type="caution">
    <text evidence="4">The sequence shown here is derived from an EMBL/GenBank/DDBJ whole genome shotgun (WGS) entry which is preliminary data.</text>
</comment>
<comment type="similarity">
    <text evidence="2">Belongs to the replication factor A protein 3 family.</text>
</comment>
<proteinExistence type="inferred from homology"/>
<sequence>MSNGIEQEVTPRVNSALLSNFQGRTIRLACKLVKFNDNGSLTVSAADGGQVVVQLVGEHEPISDTYLEIVGKVMDPTTIQMRGCIGLGADLDMKLVNDTINLIHDERFYGRMFSY</sequence>
<reference evidence="4 5" key="1">
    <citation type="journal article" date="2010" name="Proc. Natl. Acad. Sci. U.S.A.">
        <title>Insights into evolution of multicellular fungi from the assembled chromosomes of the mushroom Coprinopsis cinerea (Coprinus cinereus).</title>
        <authorList>
            <person name="Stajich J.E."/>
            <person name="Wilke S.K."/>
            <person name="Ahren D."/>
            <person name="Au C.H."/>
            <person name="Birren B.W."/>
            <person name="Borodovsky M."/>
            <person name="Burns C."/>
            <person name="Canback B."/>
            <person name="Casselton L.A."/>
            <person name="Cheng C.K."/>
            <person name="Deng J."/>
            <person name="Dietrich F.S."/>
            <person name="Fargo D.C."/>
            <person name="Farman M.L."/>
            <person name="Gathman A.C."/>
            <person name="Goldberg J."/>
            <person name="Guigo R."/>
            <person name="Hoegger P.J."/>
            <person name="Hooker J.B."/>
            <person name="Huggins A."/>
            <person name="James T.Y."/>
            <person name="Kamada T."/>
            <person name="Kilaru S."/>
            <person name="Kodira C."/>
            <person name="Kues U."/>
            <person name="Kupfer D."/>
            <person name="Kwan H.S."/>
            <person name="Lomsadze A."/>
            <person name="Li W."/>
            <person name="Lilly W.W."/>
            <person name="Ma L.J."/>
            <person name="Mackey A.J."/>
            <person name="Manning G."/>
            <person name="Martin F."/>
            <person name="Muraguchi H."/>
            <person name="Natvig D.O."/>
            <person name="Palmerini H."/>
            <person name="Ramesh M.A."/>
            <person name="Rehmeyer C.J."/>
            <person name="Roe B.A."/>
            <person name="Shenoy N."/>
            <person name="Stanke M."/>
            <person name="Ter-Hovhannisyan V."/>
            <person name="Tunlid A."/>
            <person name="Velagapudi R."/>
            <person name="Vision T.J."/>
            <person name="Zeng Q."/>
            <person name="Zolan M.E."/>
            <person name="Pukkila P.J."/>
        </authorList>
    </citation>
    <scope>NUCLEOTIDE SEQUENCE [LARGE SCALE GENOMIC DNA]</scope>
    <source>
        <strain evidence="5">Okayama-7 / 130 / ATCC MYA-4618 / FGSC 9003</strain>
    </source>
</reference>
<dbReference type="STRING" id="240176.A8NBJ0"/>
<evidence type="ECO:0000256" key="3">
    <source>
        <dbReference type="ARBA" id="ARBA00023242"/>
    </source>
</evidence>
<dbReference type="GO" id="GO:0005662">
    <property type="term" value="C:DNA replication factor A complex"/>
    <property type="evidence" value="ECO:0007669"/>
    <property type="project" value="TreeGrafter"/>
</dbReference>
<dbReference type="OMA" id="MEITTTY"/>
<dbReference type="GO" id="GO:0003684">
    <property type="term" value="F:damaged DNA binding"/>
    <property type="evidence" value="ECO:0007669"/>
    <property type="project" value="TreeGrafter"/>
</dbReference>
<evidence type="ECO:0000256" key="1">
    <source>
        <dbReference type="ARBA" id="ARBA00004123"/>
    </source>
</evidence>
<dbReference type="KEGG" id="cci:CC1G_02450"/>
<protein>
    <recommendedName>
        <fullName evidence="6">Replication factor A protein 3</fullName>
    </recommendedName>
</protein>
<dbReference type="SUPFAM" id="SSF50249">
    <property type="entry name" value="Nucleic acid-binding proteins"/>
    <property type="match status" value="1"/>
</dbReference>
<evidence type="ECO:0000313" key="5">
    <source>
        <dbReference type="Proteomes" id="UP000001861"/>
    </source>
</evidence>
<dbReference type="GO" id="GO:0035861">
    <property type="term" value="C:site of double-strand break"/>
    <property type="evidence" value="ECO:0007669"/>
    <property type="project" value="TreeGrafter"/>
</dbReference>
<accession>A8NBJ0</accession>
<dbReference type="InterPro" id="IPR012340">
    <property type="entry name" value="NA-bd_OB-fold"/>
</dbReference>
<dbReference type="RefSeq" id="XP_001832188.1">
    <property type="nucleotide sequence ID" value="XM_001832136.2"/>
</dbReference>
<comment type="subcellular location">
    <subcellularLocation>
        <location evidence="1">Nucleus</location>
    </subcellularLocation>
</comment>
<dbReference type="eggNOG" id="ENOG502SBIR">
    <property type="taxonomic scope" value="Eukaryota"/>
</dbReference>
<gene>
    <name evidence="4" type="ORF">CC1G_02450</name>
</gene>
<organism evidence="4 5">
    <name type="scientific">Coprinopsis cinerea (strain Okayama-7 / 130 / ATCC MYA-4618 / FGSC 9003)</name>
    <name type="common">Inky cap fungus</name>
    <name type="synonym">Hormographiella aspergillata</name>
    <dbReference type="NCBI Taxonomy" id="240176"/>
    <lineage>
        <taxon>Eukaryota</taxon>
        <taxon>Fungi</taxon>
        <taxon>Dikarya</taxon>
        <taxon>Basidiomycota</taxon>
        <taxon>Agaricomycotina</taxon>
        <taxon>Agaricomycetes</taxon>
        <taxon>Agaricomycetidae</taxon>
        <taxon>Agaricales</taxon>
        <taxon>Agaricineae</taxon>
        <taxon>Psathyrellaceae</taxon>
        <taxon>Coprinopsis</taxon>
    </lineage>
</organism>
<dbReference type="GO" id="GO:0006298">
    <property type="term" value="P:mismatch repair"/>
    <property type="evidence" value="ECO:0007669"/>
    <property type="project" value="TreeGrafter"/>
</dbReference>
<evidence type="ECO:0008006" key="6">
    <source>
        <dbReference type="Google" id="ProtNLM"/>
    </source>
</evidence>
<dbReference type="InterPro" id="IPR013970">
    <property type="entry name" value="Rfa2"/>
</dbReference>
<dbReference type="Proteomes" id="UP000001861">
    <property type="component" value="Unassembled WGS sequence"/>
</dbReference>
<dbReference type="OrthoDB" id="188186at2759"/>
<dbReference type="Gene3D" id="2.40.50.140">
    <property type="entry name" value="Nucleic acid-binding proteins"/>
    <property type="match status" value="1"/>
</dbReference>
<dbReference type="InParanoid" id="A8NBJ0"/>
<dbReference type="EMBL" id="AACS02000009">
    <property type="protein sequence ID" value="EAU89561.1"/>
    <property type="molecule type" value="Genomic_DNA"/>
</dbReference>
<keyword evidence="3" id="KW-0539">Nucleus</keyword>
<dbReference type="GO" id="GO:0006260">
    <property type="term" value="P:DNA replication"/>
    <property type="evidence" value="ECO:0007669"/>
    <property type="project" value="InterPro"/>
</dbReference>
<dbReference type="GO" id="GO:0006284">
    <property type="term" value="P:base-excision repair"/>
    <property type="evidence" value="ECO:0007669"/>
    <property type="project" value="TreeGrafter"/>
</dbReference>
<dbReference type="GO" id="GO:0003697">
    <property type="term" value="F:single-stranded DNA binding"/>
    <property type="evidence" value="ECO:0007669"/>
    <property type="project" value="TreeGrafter"/>
</dbReference>
<dbReference type="AlphaFoldDB" id="A8NBJ0"/>
<name>A8NBJ0_COPC7</name>
<evidence type="ECO:0000313" key="4">
    <source>
        <dbReference type="EMBL" id="EAU89561.1"/>
    </source>
</evidence>
<evidence type="ECO:0000256" key="2">
    <source>
        <dbReference type="ARBA" id="ARBA00009761"/>
    </source>
</evidence>
<dbReference type="VEuPathDB" id="FungiDB:CC1G_02450"/>
<dbReference type="GO" id="GO:0006289">
    <property type="term" value="P:nucleotide-excision repair"/>
    <property type="evidence" value="ECO:0007669"/>
    <property type="project" value="TreeGrafter"/>
</dbReference>
<keyword evidence="5" id="KW-1185">Reference proteome</keyword>
<dbReference type="CDD" id="cd04479">
    <property type="entry name" value="RPA3"/>
    <property type="match status" value="1"/>
</dbReference>
<dbReference type="GeneID" id="6008672"/>
<dbReference type="Pfam" id="PF08661">
    <property type="entry name" value="Rep_fac-A_3"/>
    <property type="match status" value="1"/>
</dbReference>